<sequence length="323" mass="36885">MSASSVLGKYNLSDLQELLAITTCTWLQPANEFHLPVEYPTGLASQMKDFSHSNAIILTPMVPDAPLNYKEVQQILRELVMGIYILNQVPTIYLDGNYDCSTTCVLSPAYRDTLIGQILINVDYTMKALWHGAYMPTEKRKRFSEVWRANLEINVDGTSKLGADIPSEFLRAGLIDISTDPDFTGIYSTDVYLDPSYDPNNCAEITLFMQHVNNILLQINPYITYVRQHQNVFMCDATYTLSNAIKLTEEEIDLIAYQRLQQRLIIQQKLVEKYLERKAEIHRNIAYLKLIAFLIPFLIALRGKKKVPDLSRILPPFSGNDYS</sequence>
<evidence type="ECO:0000313" key="1">
    <source>
        <dbReference type="EMBL" id="GCC32389.1"/>
    </source>
</evidence>
<evidence type="ECO:0000313" key="2">
    <source>
        <dbReference type="Proteomes" id="UP000287033"/>
    </source>
</evidence>
<reference evidence="1 2" key="1">
    <citation type="journal article" date="2018" name="Nat. Ecol. Evol.">
        <title>Shark genomes provide insights into elasmobranch evolution and the origin of vertebrates.</title>
        <authorList>
            <person name="Hara Y"/>
            <person name="Yamaguchi K"/>
            <person name="Onimaru K"/>
            <person name="Kadota M"/>
            <person name="Koyanagi M"/>
            <person name="Keeley SD"/>
            <person name="Tatsumi K"/>
            <person name="Tanaka K"/>
            <person name="Motone F"/>
            <person name="Kageyama Y"/>
            <person name="Nozu R"/>
            <person name="Adachi N"/>
            <person name="Nishimura O"/>
            <person name="Nakagawa R"/>
            <person name="Tanegashima C"/>
            <person name="Kiyatake I"/>
            <person name="Matsumoto R"/>
            <person name="Murakumo K"/>
            <person name="Nishida K"/>
            <person name="Terakita A"/>
            <person name="Kuratani S"/>
            <person name="Sato K"/>
            <person name="Hyodo S Kuraku.S."/>
        </authorList>
    </citation>
    <scope>NUCLEOTIDE SEQUENCE [LARGE SCALE GENOMIC DNA]</scope>
</reference>
<name>A0A401SPQ5_CHIPU</name>
<dbReference type="InterPro" id="IPR043379">
    <property type="entry name" value="ANKAR"/>
</dbReference>
<dbReference type="OMA" id="GNYDCST"/>
<keyword evidence="2" id="KW-1185">Reference proteome</keyword>
<comment type="caution">
    <text evidence="1">The sequence shown here is derived from an EMBL/GenBank/DDBJ whole genome shotgun (WGS) entry which is preliminary data.</text>
</comment>
<dbReference type="STRING" id="137246.A0A401SPQ5"/>
<protein>
    <submittedName>
        <fullName evidence="1">Uncharacterized protein</fullName>
    </submittedName>
</protein>
<proteinExistence type="predicted"/>
<organism evidence="1 2">
    <name type="scientific">Chiloscyllium punctatum</name>
    <name type="common">Brownbanded bambooshark</name>
    <name type="synonym">Hemiscyllium punctatum</name>
    <dbReference type="NCBI Taxonomy" id="137246"/>
    <lineage>
        <taxon>Eukaryota</taxon>
        <taxon>Metazoa</taxon>
        <taxon>Chordata</taxon>
        <taxon>Craniata</taxon>
        <taxon>Vertebrata</taxon>
        <taxon>Chondrichthyes</taxon>
        <taxon>Elasmobranchii</taxon>
        <taxon>Galeomorphii</taxon>
        <taxon>Galeoidea</taxon>
        <taxon>Orectolobiformes</taxon>
        <taxon>Hemiscylliidae</taxon>
        <taxon>Chiloscyllium</taxon>
    </lineage>
</organism>
<dbReference type="PANTHER" id="PTHR46464:SF1">
    <property type="entry name" value="ANKYRIN AND ARMADILLO REPEAT-CONTAINING PROTEIN"/>
    <property type="match status" value="1"/>
</dbReference>
<dbReference type="AlphaFoldDB" id="A0A401SPQ5"/>
<dbReference type="PANTHER" id="PTHR46464">
    <property type="entry name" value="ANK_REP_REGION DOMAIN-CONTAINING PROTEIN"/>
    <property type="match status" value="1"/>
</dbReference>
<dbReference type="Proteomes" id="UP000287033">
    <property type="component" value="Unassembled WGS sequence"/>
</dbReference>
<accession>A0A401SPQ5</accession>
<dbReference type="EMBL" id="BEZZ01000431">
    <property type="protein sequence ID" value="GCC32389.1"/>
    <property type="molecule type" value="Genomic_DNA"/>
</dbReference>
<dbReference type="OrthoDB" id="1683831at2759"/>
<gene>
    <name evidence="1" type="ORF">chiPu_0010850</name>
</gene>